<gene>
    <name evidence="2" type="ORF">GMARGA_LOCUS22993</name>
</gene>
<sequence>IYFNEPEDSFHNILAIRSHYNKPVLAFASASILSNQPILSNQFEKLTLIRKVSESKKPNKKFLQDRIWYILTLTMKTEMNKEVNNWCHQFIQQKRNILKALFIAFESNINEILNQKNDQENDQENDSENDLENVQENNQDNQENNQENDQENTVQVTNPQKSALELESKRPLQTINENSNHEESSKHEYTCSNCYMQGYNIRSYKLL</sequence>
<evidence type="ECO:0000313" key="2">
    <source>
        <dbReference type="EMBL" id="CAG8800569.1"/>
    </source>
</evidence>
<proteinExistence type="predicted"/>
<feature type="non-terminal residue" evidence="2">
    <location>
        <position position="1"/>
    </location>
</feature>
<evidence type="ECO:0000256" key="1">
    <source>
        <dbReference type="SAM" id="MobiDB-lite"/>
    </source>
</evidence>
<evidence type="ECO:0000313" key="3">
    <source>
        <dbReference type="Proteomes" id="UP000789901"/>
    </source>
</evidence>
<feature type="region of interest" description="Disordered" evidence="1">
    <location>
        <begin position="137"/>
        <end position="171"/>
    </location>
</feature>
<reference evidence="2 3" key="1">
    <citation type="submission" date="2021-06" db="EMBL/GenBank/DDBJ databases">
        <authorList>
            <person name="Kallberg Y."/>
            <person name="Tangrot J."/>
            <person name="Rosling A."/>
        </authorList>
    </citation>
    <scope>NUCLEOTIDE SEQUENCE [LARGE SCALE GENOMIC DNA]</scope>
    <source>
        <strain evidence="2 3">120-4 pot B 10/14</strain>
    </source>
</reference>
<feature type="compositionally biased region" description="Low complexity" evidence="1">
    <location>
        <begin position="137"/>
        <end position="156"/>
    </location>
</feature>
<dbReference type="EMBL" id="CAJVQB010022870">
    <property type="protein sequence ID" value="CAG8800569.1"/>
    <property type="molecule type" value="Genomic_DNA"/>
</dbReference>
<name>A0ABN7VUU3_GIGMA</name>
<keyword evidence="3" id="KW-1185">Reference proteome</keyword>
<dbReference type="Proteomes" id="UP000789901">
    <property type="component" value="Unassembled WGS sequence"/>
</dbReference>
<accession>A0ABN7VUU3</accession>
<protein>
    <submittedName>
        <fullName evidence="2">11771_t:CDS:1</fullName>
    </submittedName>
</protein>
<comment type="caution">
    <text evidence="2">The sequence shown here is derived from an EMBL/GenBank/DDBJ whole genome shotgun (WGS) entry which is preliminary data.</text>
</comment>
<organism evidence="2 3">
    <name type="scientific">Gigaspora margarita</name>
    <dbReference type="NCBI Taxonomy" id="4874"/>
    <lineage>
        <taxon>Eukaryota</taxon>
        <taxon>Fungi</taxon>
        <taxon>Fungi incertae sedis</taxon>
        <taxon>Mucoromycota</taxon>
        <taxon>Glomeromycotina</taxon>
        <taxon>Glomeromycetes</taxon>
        <taxon>Diversisporales</taxon>
        <taxon>Gigasporaceae</taxon>
        <taxon>Gigaspora</taxon>
    </lineage>
</organism>